<dbReference type="InParanoid" id="A0A0V0QC83"/>
<sequence>MEKIYRLFPEELFIFEQKHLDQNDNFYKKTIDIDNLQTQNFLGFKIRSNDKSIQANPSHGIIKPLDNLKIEIKVKKTIKIQEMMYQFNFWTLQNETQLADIQRIKKEGDETKVINVEIQNNQQEKQEVKSVSQSDPSILQSQQQQQIQKQSSQVLQRQPRSFSTVCDLNKQQQQNFEQNSRFSTIRTNSNQRLQTISKINSNQSLKSENLVNSNYEAQIKQKDEEIKELKEKLEYQQKMWKYLLFKQKPQKLQMGIYQVIALVIISILIGYFYNK</sequence>
<keyword evidence="2" id="KW-1133">Transmembrane helix</keyword>
<evidence type="ECO:0000313" key="3">
    <source>
        <dbReference type="EMBL" id="KRW99770.1"/>
    </source>
</evidence>
<dbReference type="EMBL" id="LDAU01000204">
    <property type="protein sequence ID" value="KRW99770.1"/>
    <property type="molecule type" value="Genomic_DNA"/>
</dbReference>
<protein>
    <recommendedName>
        <fullName evidence="5">PapD-like protein</fullName>
    </recommendedName>
</protein>
<dbReference type="Proteomes" id="UP000054937">
    <property type="component" value="Unassembled WGS sequence"/>
</dbReference>
<feature type="coiled-coil region" evidence="1">
    <location>
        <begin position="205"/>
        <end position="239"/>
    </location>
</feature>
<comment type="caution">
    <text evidence="3">The sequence shown here is derived from an EMBL/GenBank/DDBJ whole genome shotgun (WGS) entry which is preliminary data.</text>
</comment>
<dbReference type="AlphaFoldDB" id="A0A0V0QC83"/>
<evidence type="ECO:0000256" key="2">
    <source>
        <dbReference type="SAM" id="Phobius"/>
    </source>
</evidence>
<evidence type="ECO:0008006" key="5">
    <source>
        <dbReference type="Google" id="ProtNLM"/>
    </source>
</evidence>
<gene>
    <name evidence="3" type="ORF">PPERSA_07847</name>
</gene>
<keyword evidence="2" id="KW-0472">Membrane</keyword>
<feature type="transmembrane region" description="Helical" evidence="2">
    <location>
        <begin position="255"/>
        <end position="273"/>
    </location>
</feature>
<accession>A0A0V0QC83</accession>
<organism evidence="3 4">
    <name type="scientific">Pseudocohnilembus persalinus</name>
    <name type="common">Ciliate</name>
    <dbReference type="NCBI Taxonomy" id="266149"/>
    <lineage>
        <taxon>Eukaryota</taxon>
        <taxon>Sar</taxon>
        <taxon>Alveolata</taxon>
        <taxon>Ciliophora</taxon>
        <taxon>Intramacronucleata</taxon>
        <taxon>Oligohymenophorea</taxon>
        <taxon>Scuticociliatia</taxon>
        <taxon>Philasterida</taxon>
        <taxon>Pseudocohnilembidae</taxon>
        <taxon>Pseudocohnilembus</taxon>
    </lineage>
</organism>
<keyword evidence="1" id="KW-0175">Coiled coil</keyword>
<keyword evidence="4" id="KW-1185">Reference proteome</keyword>
<name>A0A0V0QC83_PSEPJ</name>
<reference evidence="3 4" key="1">
    <citation type="journal article" date="2015" name="Sci. Rep.">
        <title>Genome of the facultative scuticociliatosis pathogen Pseudocohnilembus persalinus provides insight into its virulence through horizontal gene transfer.</title>
        <authorList>
            <person name="Xiong J."/>
            <person name="Wang G."/>
            <person name="Cheng J."/>
            <person name="Tian M."/>
            <person name="Pan X."/>
            <person name="Warren A."/>
            <person name="Jiang C."/>
            <person name="Yuan D."/>
            <person name="Miao W."/>
        </authorList>
    </citation>
    <scope>NUCLEOTIDE SEQUENCE [LARGE SCALE GENOMIC DNA]</scope>
    <source>
        <strain evidence="3">36N120E</strain>
    </source>
</reference>
<proteinExistence type="predicted"/>
<evidence type="ECO:0000313" key="4">
    <source>
        <dbReference type="Proteomes" id="UP000054937"/>
    </source>
</evidence>
<keyword evidence="2" id="KW-0812">Transmembrane</keyword>
<evidence type="ECO:0000256" key="1">
    <source>
        <dbReference type="SAM" id="Coils"/>
    </source>
</evidence>